<evidence type="ECO:0000313" key="12">
    <source>
        <dbReference type="Proteomes" id="UP000078541"/>
    </source>
</evidence>
<evidence type="ECO:0000256" key="8">
    <source>
        <dbReference type="RuleBase" id="RU004262"/>
    </source>
</evidence>
<comment type="subcellular location">
    <subcellularLocation>
        <location evidence="2">Secreted</location>
    </subcellularLocation>
</comment>
<evidence type="ECO:0000256" key="5">
    <source>
        <dbReference type="ARBA" id="ARBA00022525"/>
    </source>
</evidence>
<feature type="region of interest" description="Disordered" evidence="9">
    <location>
        <begin position="330"/>
        <end position="361"/>
    </location>
</feature>
<gene>
    <name evidence="11" type="ORF">ALC56_12771</name>
</gene>
<feature type="compositionally biased region" description="Polar residues" evidence="9">
    <location>
        <begin position="337"/>
        <end position="352"/>
    </location>
</feature>
<evidence type="ECO:0000256" key="9">
    <source>
        <dbReference type="SAM" id="MobiDB-lite"/>
    </source>
</evidence>
<dbReference type="EMBL" id="KQ981923">
    <property type="protein sequence ID" value="KYN32955.1"/>
    <property type="molecule type" value="Genomic_DNA"/>
</dbReference>
<evidence type="ECO:0000256" key="2">
    <source>
        <dbReference type="ARBA" id="ARBA00004613"/>
    </source>
</evidence>
<proteinExistence type="inferred from homology"/>
<dbReference type="InterPro" id="IPR000734">
    <property type="entry name" value="TAG_lipase"/>
</dbReference>
<sequence>MCLIIPLRNRETNPRALGRKLYLEAFTNRKNRLLCLDHSRDTILHLTLLPTGTCFYCCPIQLNRDVQFLLYTRRNPTYPNVLDFNDVTTLRKSNFNDKHPTIIYIHGYSDSSSGKGPTSIRNAYLRRGHYNVILINWPKLAVLPWYITAVRNAKVVGPYLAHMISWLDAQKAVPLSKIHVIGFSLGAEVAGFMGKALAPRKSANNDRDAISTRPTDYMLSVCVCVYLRNALRSPVEPMGATRQRAGSHSFPILTVKINGRRRRKLRPPWPFLSREPESAAETGLPGLRVLEKCPARCTLQAAYWYIYPDRSDSLAGKYFLLVNESGAPRVRRGHQPSFRNPNNVRDIPTSTPVREKVCSESDDSTRPCQPFCHRNGMVQLGAVEARHNPRIVLHPTPVQQLISKGKSYEAVCVSPWRVNPSGIKGQNRRNGGATLRPAVRHNGRHEKSVVPGLSRQAIGLRAFFVQEEKFLFSSSLSLSLCLSLENAIKWHDYLARLQDRCGKPKSFTMAPTIYPRLLSSMKGIRHKAEVWLSRESKQARTPFRSRSLSRGRERRDRKIATPESGDERTNEERERERADSLAYEESGVKEGMEKRFQVSIRGGSVFFRGLQSPRMSLTSNDYFSQLPLCGNAWRLTIAFVVQQPTWTAAAKTGCYRGNGSSWCKVSHEERPQSHACARVQNAHKKLMGAVPHCPAHREGDAKTGVKGRKGRRMLDLHEKIDGLEEGDACSVCSWPCLSSMHFDKTFFWGKHTVRSGT</sequence>
<dbReference type="PANTHER" id="PTHR11610">
    <property type="entry name" value="LIPASE"/>
    <property type="match status" value="1"/>
</dbReference>
<comment type="catalytic activity">
    <reaction evidence="1">
        <text>a 1,2-diacyl-sn-glycero-3-phosphocholine + H2O = a 2-acyl-sn-glycero-3-phosphocholine + a fatty acid + H(+)</text>
        <dbReference type="Rhea" id="RHEA:18689"/>
        <dbReference type="ChEBI" id="CHEBI:15377"/>
        <dbReference type="ChEBI" id="CHEBI:15378"/>
        <dbReference type="ChEBI" id="CHEBI:28868"/>
        <dbReference type="ChEBI" id="CHEBI:57643"/>
        <dbReference type="ChEBI" id="CHEBI:57875"/>
        <dbReference type="EC" id="3.1.1.32"/>
    </reaction>
</comment>
<evidence type="ECO:0000256" key="7">
    <source>
        <dbReference type="ARBA" id="ARBA00023157"/>
    </source>
</evidence>
<feature type="region of interest" description="Disordered" evidence="9">
    <location>
        <begin position="542"/>
        <end position="582"/>
    </location>
</feature>
<dbReference type="GO" id="GO:0005615">
    <property type="term" value="C:extracellular space"/>
    <property type="evidence" value="ECO:0007669"/>
    <property type="project" value="TreeGrafter"/>
</dbReference>
<dbReference type="PRINTS" id="PR00821">
    <property type="entry name" value="TAGLIPASE"/>
</dbReference>
<organism evidence="11 12">
    <name type="scientific">Trachymyrmex septentrionalis</name>
    <dbReference type="NCBI Taxonomy" id="34720"/>
    <lineage>
        <taxon>Eukaryota</taxon>
        <taxon>Metazoa</taxon>
        <taxon>Ecdysozoa</taxon>
        <taxon>Arthropoda</taxon>
        <taxon>Hexapoda</taxon>
        <taxon>Insecta</taxon>
        <taxon>Pterygota</taxon>
        <taxon>Neoptera</taxon>
        <taxon>Endopterygota</taxon>
        <taxon>Hymenoptera</taxon>
        <taxon>Apocrita</taxon>
        <taxon>Aculeata</taxon>
        <taxon>Formicoidea</taxon>
        <taxon>Formicidae</taxon>
        <taxon>Myrmicinae</taxon>
        <taxon>Trachymyrmex</taxon>
    </lineage>
</organism>
<evidence type="ECO:0000256" key="6">
    <source>
        <dbReference type="ARBA" id="ARBA00022801"/>
    </source>
</evidence>
<accession>A0A195EXE8</accession>
<dbReference type="InterPro" id="IPR029058">
    <property type="entry name" value="AB_hydrolase_fold"/>
</dbReference>
<feature type="compositionally biased region" description="Basic and acidic residues" evidence="9">
    <location>
        <begin position="550"/>
        <end position="579"/>
    </location>
</feature>
<keyword evidence="12" id="KW-1185">Reference proteome</keyword>
<dbReference type="Proteomes" id="UP000078541">
    <property type="component" value="Unassembled WGS sequence"/>
</dbReference>
<dbReference type="GO" id="GO:0008970">
    <property type="term" value="F:phospholipase A1 activity"/>
    <property type="evidence" value="ECO:0007669"/>
    <property type="project" value="UniProtKB-EC"/>
</dbReference>
<dbReference type="AlphaFoldDB" id="A0A195EXE8"/>
<keyword evidence="6" id="KW-0378">Hydrolase</keyword>
<protein>
    <recommendedName>
        <fullName evidence="4">phospholipase A1</fullName>
        <ecNumber evidence="4">3.1.1.32</ecNumber>
    </recommendedName>
</protein>
<evidence type="ECO:0000256" key="4">
    <source>
        <dbReference type="ARBA" id="ARBA00013179"/>
    </source>
</evidence>
<dbReference type="InterPro" id="IPR013818">
    <property type="entry name" value="Lipase"/>
</dbReference>
<dbReference type="Pfam" id="PF00151">
    <property type="entry name" value="Lipase"/>
    <property type="match status" value="1"/>
</dbReference>
<dbReference type="EC" id="3.1.1.32" evidence="4"/>
<evidence type="ECO:0000256" key="3">
    <source>
        <dbReference type="ARBA" id="ARBA00010701"/>
    </source>
</evidence>
<evidence type="ECO:0000313" key="11">
    <source>
        <dbReference type="EMBL" id="KYN32955.1"/>
    </source>
</evidence>
<name>A0A195EXE8_9HYME</name>
<dbReference type="GO" id="GO:0016042">
    <property type="term" value="P:lipid catabolic process"/>
    <property type="evidence" value="ECO:0007669"/>
    <property type="project" value="TreeGrafter"/>
</dbReference>
<evidence type="ECO:0000259" key="10">
    <source>
        <dbReference type="Pfam" id="PF00151"/>
    </source>
</evidence>
<keyword evidence="7" id="KW-1015">Disulfide bond</keyword>
<reference evidence="11 12" key="1">
    <citation type="submission" date="2016-03" db="EMBL/GenBank/DDBJ databases">
        <title>Trachymyrmex septentrionalis WGS genome.</title>
        <authorList>
            <person name="Nygaard S."/>
            <person name="Hu H."/>
            <person name="Boomsma J."/>
            <person name="Zhang G."/>
        </authorList>
    </citation>
    <scope>NUCLEOTIDE SEQUENCE [LARGE SCALE GENOMIC DNA]</scope>
    <source>
        <strain evidence="11">Tsep2-gDNA-1</strain>
        <tissue evidence="11">Whole body</tissue>
    </source>
</reference>
<dbReference type="PANTHER" id="PTHR11610:SF169">
    <property type="entry name" value="GH15759P-RELATED"/>
    <property type="match status" value="1"/>
</dbReference>
<dbReference type="Gene3D" id="3.40.50.1820">
    <property type="entry name" value="alpha/beta hydrolase"/>
    <property type="match status" value="1"/>
</dbReference>
<evidence type="ECO:0000256" key="1">
    <source>
        <dbReference type="ARBA" id="ARBA00000111"/>
    </source>
</evidence>
<feature type="domain" description="Lipase" evidence="10">
    <location>
        <begin position="63"/>
        <end position="197"/>
    </location>
</feature>
<dbReference type="SUPFAM" id="SSF53474">
    <property type="entry name" value="alpha/beta-Hydrolases"/>
    <property type="match status" value="1"/>
</dbReference>
<keyword evidence="5" id="KW-0964">Secreted</keyword>
<comment type="similarity">
    <text evidence="3 8">Belongs to the AB hydrolase superfamily. Lipase family.</text>
</comment>
<dbReference type="STRING" id="34720.A0A195EXE8"/>
<dbReference type="GO" id="GO:0017171">
    <property type="term" value="F:serine hydrolase activity"/>
    <property type="evidence" value="ECO:0007669"/>
    <property type="project" value="TreeGrafter"/>
</dbReference>